<dbReference type="AlphaFoldDB" id="A0A238WYH9"/>
<keyword evidence="1" id="KW-1133">Transmembrane helix</keyword>
<gene>
    <name evidence="2" type="ORF">SAMN06264855_11148</name>
</gene>
<accession>A0A238WYH9</accession>
<feature type="transmembrane region" description="Helical" evidence="1">
    <location>
        <begin position="20"/>
        <end position="39"/>
    </location>
</feature>
<sequence length="123" mass="13182">MSARRLGLETASLTPLHWGAIAMALVSAAVHLIIAVVDLPLTSPFGIGFLIAFAGFIGGVLLVLFDVRRRLVYLVGIPFTAGQIVLWALLNEPTLATIETIEVVDKLAQIGLIVALVVLLRRE</sequence>
<evidence type="ECO:0000313" key="3">
    <source>
        <dbReference type="Proteomes" id="UP000198397"/>
    </source>
</evidence>
<feature type="transmembrane region" description="Helical" evidence="1">
    <location>
        <begin position="71"/>
        <end position="91"/>
    </location>
</feature>
<evidence type="ECO:0000256" key="1">
    <source>
        <dbReference type="SAM" id="Phobius"/>
    </source>
</evidence>
<evidence type="ECO:0000313" key="2">
    <source>
        <dbReference type="EMBL" id="SNR51478.1"/>
    </source>
</evidence>
<keyword evidence="3" id="KW-1185">Reference proteome</keyword>
<organism evidence="2 3">
    <name type="scientific">Halorubrum vacuolatum</name>
    <name type="common">Natronobacterium vacuolatum</name>
    <dbReference type="NCBI Taxonomy" id="63740"/>
    <lineage>
        <taxon>Archaea</taxon>
        <taxon>Methanobacteriati</taxon>
        <taxon>Methanobacteriota</taxon>
        <taxon>Stenosarchaea group</taxon>
        <taxon>Halobacteria</taxon>
        <taxon>Halobacteriales</taxon>
        <taxon>Haloferacaceae</taxon>
        <taxon>Halorubrum</taxon>
    </lineage>
</organism>
<dbReference type="Proteomes" id="UP000198397">
    <property type="component" value="Unassembled WGS sequence"/>
</dbReference>
<dbReference type="EMBL" id="FZNQ01000011">
    <property type="protein sequence ID" value="SNR51478.1"/>
    <property type="molecule type" value="Genomic_DNA"/>
</dbReference>
<feature type="transmembrane region" description="Helical" evidence="1">
    <location>
        <begin position="103"/>
        <end position="120"/>
    </location>
</feature>
<keyword evidence="1" id="KW-0812">Transmembrane</keyword>
<dbReference type="InterPro" id="IPR055898">
    <property type="entry name" value="DUF7475"/>
</dbReference>
<dbReference type="RefSeq" id="WP_089385109.1">
    <property type="nucleotide sequence ID" value="NZ_FZNQ01000011.1"/>
</dbReference>
<dbReference type="OrthoDB" id="330759at2157"/>
<dbReference type="Pfam" id="PF24287">
    <property type="entry name" value="DUF7475"/>
    <property type="match status" value="1"/>
</dbReference>
<reference evidence="2 3" key="1">
    <citation type="submission" date="2017-06" db="EMBL/GenBank/DDBJ databases">
        <authorList>
            <person name="Kim H.J."/>
            <person name="Triplett B.A."/>
        </authorList>
    </citation>
    <scope>NUCLEOTIDE SEQUENCE [LARGE SCALE GENOMIC DNA]</scope>
    <source>
        <strain evidence="2 3">DSM 8800</strain>
    </source>
</reference>
<keyword evidence="1" id="KW-0472">Membrane</keyword>
<protein>
    <submittedName>
        <fullName evidence="2">Uncharacterized protein</fullName>
    </submittedName>
</protein>
<proteinExistence type="predicted"/>
<name>A0A238WYH9_HALVU</name>
<feature type="transmembrane region" description="Helical" evidence="1">
    <location>
        <begin position="45"/>
        <end position="64"/>
    </location>
</feature>